<name>A0A820E4J7_9BILA</name>
<protein>
    <recommendedName>
        <fullName evidence="2">OTU domain-containing protein</fullName>
    </recommendedName>
</protein>
<proteinExistence type="predicted"/>
<dbReference type="PROSITE" id="PS50802">
    <property type="entry name" value="OTU"/>
    <property type="match status" value="1"/>
</dbReference>
<dbReference type="AlphaFoldDB" id="A0A820E4J7"/>
<dbReference type="PANTHER" id="PTHR12419:SF7">
    <property type="entry name" value="OTU DOMAIN-CONTAINING PROTEIN 3"/>
    <property type="match status" value="1"/>
</dbReference>
<sequence length="184" mass="21492">MGPRRDNLNNKLSSSKRQERENRQQEKKDRDKKTYLRKDDTAPAFNNQLRAFNLQLRNIVGDVADQMDGDQHRHASYREKICDYMRNNREDFEPFIVDQSFDAFVLSLSKDGTYGGNECIVAFSRLFDAKICIHQLNQPVWIVCFSDPPKHEIHISYHNYEHYSSVRSLGDQASTSANIRQSMT</sequence>
<feature type="compositionally biased region" description="Basic and acidic residues" evidence="1">
    <location>
        <begin position="16"/>
        <end position="39"/>
    </location>
</feature>
<comment type="caution">
    <text evidence="3">The sequence shown here is derived from an EMBL/GenBank/DDBJ whole genome shotgun (WGS) entry which is preliminary data.</text>
</comment>
<evidence type="ECO:0000256" key="1">
    <source>
        <dbReference type="SAM" id="MobiDB-lite"/>
    </source>
</evidence>
<dbReference type="PANTHER" id="PTHR12419">
    <property type="entry name" value="OTU DOMAIN CONTAINING PROTEIN"/>
    <property type="match status" value="1"/>
</dbReference>
<feature type="domain" description="OTU" evidence="2">
    <location>
        <begin position="60"/>
        <end position="169"/>
    </location>
</feature>
<dbReference type="EMBL" id="CAJOAY010011810">
    <property type="protein sequence ID" value="CAF4242567.1"/>
    <property type="molecule type" value="Genomic_DNA"/>
</dbReference>
<dbReference type="Gene3D" id="3.90.70.80">
    <property type="match status" value="1"/>
</dbReference>
<evidence type="ECO:0000313" key="3">
    <source>
        <dbReference type="EMBL" id="CAF4242567.1"/>
    </source>
</evidence>
<evidence type="ECO:0000313" key="4">
    <source>
        <dbReference type="Proteomes" id="UP000663881"/>
    </source>
</evidence>
<dbReference type="InterPro" id="IPR050704">
    <property type="entry name" value="Peptidase_C85-like"/>
</dbReference>
<dbReference type="GO" id="GO:0004843">
    <property type="term" value="F:cysteine-type deubiquitinase activity"/>
    <property type="evidence" value="ECO:0007669"/>
    <property type="project" value="TreeGrafter"/>
</dbReference>
<accession>A0A820E4J7</accession>
<evidence type="ECO:0000259" key="2">
    <source>
        <dbReference type="PROSITE" id="PS50802"/>
    </source>
</evidence>
<dbReference type="SUPFAM" id="SSF54001">
    <property type="entry name" value="Cysteine proteinases"/>
    <property type="match status" value="1"/>
</dbReference>
<dbReference type="InterPro" id="IPR038765">
    <property type="entry name" value="Papain-like_cys_pep_sf"/>
</dbReference>
<organism evidence="3 4">
    <name type="scientific">Adineta steineri</name>
    <dbReference type="NCBI Taxonomy" id="433720"/>
    <lineage>
        <taxon>Eukaryota</taxon>
        <taxon>Metazoa</taxon>
        <taxon>Spiralia</taxon>
        <taxon>Gnathifera</taxon>
        <taxon>Rotifera</taxon>
        <taxon>Eurotatoria</taxon>
        <taxon>Bdelloidea</taxon>
        <taxon>Adinetida</taxon>
        <taxon>Adinetidae</taxon>
        <taxon>Adineta</taxon>
    </lineage>
</organism>
<dbReference type="GO" id="GO:0016579">
    <property type="term" value="P:protein deubiquitination"/>
    <property type="evidence" value="ECO:0007669"/>
    <property type="project" value="TreeGrafter"/>
</dbReference>
<dbReference type="InterPro" id="IPR003323">
    <property type="entry name" value="OTU_dom"/>
</dbReference>
<gene>
    <name evidence="3" type="ORF">OKA104_LOCUS43158</name>
</gene>
<feature type="region of interest" description="Disordered" evidence="1">
    <location>
        <begin position="1"/>
        <end position="39"/>
    </location>
</feature>
<dbReference type="Pfam" id="PF02338">
    <property type="entry name" value="OTU"/>
    <property type="match status" value="1"/>
</dbReference>
<feature type="non-terminal residue" evidence="3">
    <location>
        <position position="1"/>
    </location>
</feature>
<dbReference type="Proteomes" id="UP000663881">
    <property type="component" value="Unassembled WGS sequence"/>
</dbReference>
<reference evidence="3" key="1">
    <citation type="submission" date="2021-02" db="EMBL/GenBank/DDBJ databases">
        <authorList>
            <person name="Nowell W R."/>
        </authorList>
    </citation>
    <scope>NUCLEOTIDE SEQUENCE</scope>
</reference>